<reference evidence="6" key="1">
    <citation type="journal article" date="2022" name="Front. Microbiol.">
        <title>Feed Insects as a Reservoir of Granadaene-Producing Lactococci.</title>
        <authorList>
            <person name="Neuzil-Bunesova V."/>
            <person name="Ramirez Garcia A."/>
            <person name="Modrackova N."/>
            <person name="Makovska M."/>
            <person name="Sabolova M."/>
            <person name="Sproer C."/>
            <person name="Bunk B."/>
            <person name="Blom J."/>
            <person name="Schwab C."/>
        </authorList>
    </citation>
    <scope>NUCLEOTIDE SEQUENCE</scope>
    <source>
        <strain evidence="6">I4/6O</strain>
    </source>
</reference>
<evidence type="ECO:0000313" key="7">
    <source>
        <dbReference type="Proteomes" id="UP001056730"/>
    </source>
</evidence>
<evidence type="ECO:0000256" key="3">
    <source>
        <dbReference type="SAM" id="Phobius"/>
    </source>
</evidence>
<organism evidence="6 7">
    <name type="scientific">Lactococcus formosensis</name>
    <dbReference type="NCBI Taxonomy" id="1281486"/>
    <lineage>
        <taxon>Bacteria</taxon>
        <taxon>Bacillati</taxon>
        <taxon>Bacillota</taxon>
        <taxon>Bacilli</taxon>
        <taxon>Lactobacillales</taxon>
        <taxon>Streptococcaceae</taxon>
        <taxon>Lactococcus</taxon>
    </lineage>
</organism>
<dbReference type="Pfam" id="PF07523">
    <property type="entry name" value="Big_3"/>
    <property type="match status" value="1"/>
</dbReference>
<protein>
    <submittedName>
        <fullName evidence="6">BspA family leucine-rich repeat surface protein</fullName>
    </submittedName>
</protein>
<evidence type="ECO:0000256" key="4">
    <source>
        <dbReference type="SAM" id="SignalP"/>
    </source>
</evidence>
<proteinExistence type="predicted"/>
<feature type="region of interest" description="Disordered" evidence="2">
    <location>
        <begin position="628"/>
        <end position="668"/>
    </location>
</feature>
<dbReference type="InterPro" id="IPR022038">
    <property type="entry name" value="Ig-like_bact"/>
</dbReference>
<dbReference type="InterPro" id="IPR050328">
    <property type="entry name" value="Dev_Immune_Receptor"/>
</dbReference>
<evidence type="ECO:0000256" key="1">
    <source>
        <dbReference type="ARBA" id="ARBA00022729"/>
    </source>
</evidence>
<dbReference type="Gene3D" id="2.60.40.10">
    <property type="entry name" value="Immunoglobulins"/>
    <property type="match status" value="1"/>
</dbReference>
<keyword evidence="3" id="KW-0472">Membrane</keyword>
<dbReference type="InterPro" id="IPR032675">
    <property type="entry name" value="LRR_dom_sf"/>
</dbReference>
<dbReference type="InterPro" id="IPR011889">
    <property type="entry name" value="Liste_lipo_26"/>
</dbReference>
<keyword evidence="1 4" id="KW-0732">Signal</keyword>
<evidence type="ECO:0000313" key="6">
    <source>
        <dbReference type="EMBL" id="USJ21329.1"/>
    </source>
</evidence>
<sequence length="702" mass="78039">MKTKKNKKMRFLSTTSQLLTIMSLAGLVGSPVLNGTSALATTLSSDVEISKGVEISLTDDSEGKIARAKNKVIEPGEEKIENPDEPKPAEYIPEAGKTDSETKSTEGVSIVSMTILGEVEAEWDSNTATLTLLSGTITVPSGWGTIPREQVRRIVFKDSVTVDGNKSLGALFMGMEELETIDNLSYLNTSDVTDMSQMFRNTPSLTSADLSSFDTRAVTTMLGMFQQSGFEELDLSSFVTDNVINMSSMFQASNLHHIDVSSFNTSKVTTMRDMFGYSHDLIDIKGLDEFDTQTVISMEGMFWFANSLKSLDLSHFNTKNVTNMAYMFASAHSLTDLNIESFRTDKVQDMRRMFLGTWGLDYLDLSHFDTSAVTDMNHMFAGSRIVNLDIDRENFDTSSVTDMSLMFAHTRNLERIDLSGFDTRAVTNMEAMFWMADTLTELDLSSFETPALTRMNEMFDEARALRKIDMSSFDTRNVQTHNRTNIFQGLESLVELHLGANTNISASALPSETTTPGFLNFWRREIQREQMNWLSSEDLMDLSGNISQAAGVWRRVPYQTAVEVKNSSLFIGDNWKPQDNFIKATDRFGEEVVFNRITVMGSVDTDKAGVYKVTYAYDGAEATAEITVKTREENNGTSNGGESSDGDSEVNNEGEEHPQKSNGNLPKTGEGSGLWGVLGFVQLIVAIVLWLQRRKVNKTTVK</sequence>
<feature type="compositionally biased region" description="Acidic residues" evidence="2">
    <location>
        <begin position="644"/>
        <end position="653"/>
    </location>
</feature>
<dbReference type="InterPro" id="IPR005046">
    <property type="entry name" value="DUF285"/>
</dbReference>
<feature type="signal peptide" evidence="4">
    <location>
        <begin position="1"/>
        <end position="25"/>
    </location>
</feature>
<keyword evidence="3" id="KW-0812">Transmembrane</keyword>
<name>A0A9Q8Y4M0_9LACT</name>
<evidence type="ECO:0000256" key="2">
    <source>
        <dbReference type="SAM" id="MobiDB-lite"/>
    </source>
</evidence>
<dbReference type="Pfam" id="PF03382">
    <property type="entry name" value="DUF285"/>
    <property type="match status" value="2"/>
</dbReference>
<dbReference type="EMBL" id="CP086395">
    <property type="protein sequence ID" value="USJ21329.1"/>
    <property type="molecule type" value="Genomic_DNA"/>
</dbReference>
<dbReference type="KEGG" id="lfo:LMK00_04825"/>
<gene>
    <name evidence="6" type="ORF">LMK00_04825</name>
</gene>
<dbReference type="Proteomes" id="UP001056730">
    <property type="component" value="Chromosome"/>
</dbReference>
<dbReference type="PANTHER" id="PTHR24373:SF275">
    <property type="entry name" value="TIR DOMAIN-CONTAINING PROTEIN"/>
    <property type="match status" value="1"/>
</dbReference>
<dbReference type="RefSeq" id="WP_252175821.1">
    <property type="nucleotide sequence ID" value="NZ_CP086395.1"/>
</dbReference>
<evidence type="ECO:0000259" key="5">
    <source>
        <dbReference type="Pfam" id="PF07523"/>
    </source>
</evidence>
<keyword evidence="3" id="KW-1133">Transmembrane helix</keyword>
<accession>A0A9Q8Y4M0</accession>
<dbReference type="PANTHER" id="PTHR24373">
    <property type="entry name" value="SLIT RELATED LEUCINE-RICH REPEAT NEURONAL PROTEIN"/>
    <property type="match status" value="1"/>
</dbReference>
<feature type="region of interest" description="Disordered" evidence="2">
    <location>
        <begin position="76"/>
        <end position="104"/>
    </location>
</feature>
<feature type="chain" id="PRO_5040216101" evidence="4">
    <location>
        <begin position="26"/>
        <end position="702"/>
    </location>
</feature>
<feature type="compositionally biased region" description="Basic and acidic residues" evidence="2">
    <location>
        <begin position="76"/>
        <end position="88"/>
    </location>
</feature>
<feature type="transmembrane region" description="Helical" evidence="3">
    <location>
        <begin position="673"/>
        <end position="691"/>
    </location>
</feature>
<dbReference type="SUPFAM" id="SSF52058">
    <property type="entry name" value="L domain-like"/>
    <property type="match status" value="1"/>
</dbReference>
<feature type="domain" description="Ig-like" evidence="5">
    <location>
        <begin position="562"/>
        <end position="628"/>
    </location>
</feature>
<dbReference type="InterPro" id="IPR013783">
    <property type="entry name" value="Ig-like_fold"/>
</dbReference>
<dbReference type="NCBIfam" id="TIGR02167">
    <property type="entry name" value="Liste_lipo_26"/>
    <property type="match status" value="7"/>
</dbReference>
<dbReference type="Gene3D" id="3.80.10.10">
    <property type="entry name" value="Ribonuclease Inhibitor"/>
    <property type="match status" value="2"/>
</dbReference>
<dbReference type="NCBIfam" id="TIGR01167">
    <property type="entry name" value="LPXTG_anchor"/>
    <property type="match status" value="1"/>
</dbReference>
<dbReference type="AlphaFoldDB" id="A0A9Q8Y4M0"/>